<evidence type="ECO:0000313" key="2">
    <source>
        <dbReference type="Proteomes" id="UP000756921"/>
    </source>
</evidence>
<dbReference type="EMBL" id="WJXW01000004">
    <property type="protein sequence ID" value="KAF9736986.1"/>
    <property type="molecule type" value="Genomic_DNA"/>
</dbReference>
<proteinExistence type="predicted"/>
<comment type="caution">
    <text evidence="1">The sequence shown here is derived from an EMBL/GenBank/DDBJ whole genome shotgun (WGS) entry which is preliminary data.</text>
</comment>
<accession>A0A9P6GJV6</accession>
<keyword evidence="2" id="KW-1185">Reference proteome</keyword>
<name>A0A9P6GJV6_9PLEO</name>
<reference evidence="1" key="1">
    <citation type="journal article" date="2020" name="Mol. Plant Microbe Interact.">
        <title>Genome Sequence of the Biocontrol Agent Coniothyrium minitans strain Conio (IMI 134523).</title>
        <authorList>
            <person name="Patel D."/>
            <person name="Shittu T.A."/>
            <person name="Baroncelli R."/>
            <person name="Muthumeenakshi S."/>
            <person name="Osborne T.H."/>
            <person name="Janganan T.K."/>
            <person name="Sreenivasaprasad S."/>
        </authorList>
    </citation>
    <scope>NUCLEOTIDE SEQUENCE</scope>
    <source>
        <strain evidence="1">Conio</strain>
    </source>
</reference>
<protein>
    <submittedName>
        <fullName evidence="1">Uncharacterized protein</fullName>
    </submittedName>
</protein>
<organism evidence="1 2">
    <name type="scientific">Paraphaeosphaeria minitans</name>
    <dbReference type="NCBI Taxonomy" id="565426"/>
    <lineage>
        <taxon>Eukaryota</taxon>
        <taxon>Fungi</taxon>
        <taxon>Dikarya</taxon>
        <taxon>Ascomycota</taxon>
        <taxon>Pezizomycotina</taxon>
        <taxon>Dothideomycetes</taxon>
        <taxon>Pleosporomycetidae</taxon>
        <taxon>Pleosporales</taxon>
        <taxon>Massarineae</taxon>
        <taxon>Didymosphaeriaceae</taxon>
        <taxon>Paraphaeosphaeria</taxon>
    </lineage>
</organism>
<dbReference type="AlphaFoldDB" id="A0A9P6GJV6"/>
<dbReference type="Proteomes" id="UP000756921">
    <property type="component" value="Unassembled WGS sequence"/>
</dbReference>
<gene>
    <name evidence="1" type="ORF">PMIN01_04765</name>
</gene>
<evidence type="ECO:0000313" key="1">
    <source>
        <dbReference type="EMBL" id="KAF9736986.1"/>
    </source>
</evidence>
<sequence length="43" mass="5280">MVRPLPSPKDPLRNRSLCERDFSGHWRSRQGYQSEWCRMACWR</sequence>